<comment type="caution">
    <text evidence="4">The sequence shown here is derived from an EMBL/GenBank/DDBJ whole genome shotgun (WGS) entry which is preliminary data.</text>
</comment>
<evidence type="ECO:0000256" key="1">
    <source>
        <dbReference type="SAM" id="MobiDB-lite"/>
    </source>
</evidence>
<name>A0A401GFL3_9APHY</name>
<dbReference type="GeneID" id="38777901"/>
<protein>
    <recommendedName>
        <fullName evidence="3">DUF1746 domain-containing protein</fullName>
    </recommendedName>
</protein>
<dbReference type="GO" id="GO:0032933">
    <property type="term" value="P:SREBP signaling pathway"/>
    <property type="evidence" value="ECO:0007669"/>
    <property type="project" value="InterPro"/>
</dbReference>
<evidence type="ECO:0000313" key="4">
    <source>
        <dbReference type="EMBL" id="GBE80984.1"/>
    </source>
</evidence>
<dbReference type="GO" id="GO:0044695">
    <property type="term" value="C:Dsc E3 ubiquitin ligase complex"/>
    <property type="evidence" value="ECO:0007669"/>
    <property type="project" value="InterPro"/>
</dbReference>
<feature type="transmembrane region" description="Helical" evidence="2">
    <location>
        <begin position="102"/>
        <end position="122"/>
    </location>
</feature>
<dbReference type="OrthoDB" id="5428737at2759"/>
<dbReference type="RefSeq" id="XP_027611897.1">
    <property type="nucleotide sequence ID" value="XM_027756096.1"/>
</dbReference>
<evidence type="ECO:0000259" key="3">
    <source>
        <dbReference type="Pfam" id="PF08508"/>
    </source>
</evidence>
<dbReference type="EMBL" id="BFAD01000003">
    <property type="protein sequence ID" value="GBE80984.1"/>
    <property type="molecule type" value="Genomic_DNA"/>
</dbReference>
<reference evidence="4 5" key="1">
    <citation type="journal article" date="2018" name="Sci. Rep.">
        <title>Genome sequence of the cauliflower mushroom Sparassis crispa (Hanabiratake) and its association with beneficial usage.</title>
        <authorList>
            <person name="Kiyama R."/>
            <person name="Furutani Y."/>
            <person name="Kawaguchi K."/>
            <person name="Nakanishi T."/>
        </authorList>
    </citation>
    <scope>NUCLEOTIDE SEQUENCE [LARGE SCALE GENOMIC DNA]</scope>
</reference>
<dbReference type="InParanoid" id="A0A401GFL3"/>
<dbReference type="InterPro" id="IPR013715">
    <property type="entry name" value="DUF1746"/>
</dbReference>
<keyword evidence="5" id="KW-1185">Reference proteome</keyword>
<dbReference type="Pfam" id="PF08508">
    <property type="entry name" value="DUF1746"/>
    <property type="match status" value="1"/>
</dbReference>
<keyword evidence="2" id="KW-0472">Membrane</keyword>
<keyword evidence="2" id="KW-0812">Transmembrane</keyword>
<dbReference type="InterPro" id="IPR038967">
    <property type="entry name" value="Dsc4-like"/>
</dbReference>
<dbReference type="PANTHER" id="PTHR39405:SF1">
    <property type="entry name" value="DSC E3 UBIQUITIN LIGASE COMPLEX SUBUNIT 4"/>
    <property type="match status" value="1"/>
</dbReference>
<evidence type="ECO:0000313" key="5">
    <source>
        <dbReference type="Proteomes" id="UP000287166"/>
    </source>
</evidence>
<gene>
    <name evidence="4" type="ORF">SCP_0307070</name>
</gene>
<proteinExistence type="predicted"/>
<dbReference type="GO" id="GO:0005783">
    <property type="term" value="C:endoplasmic reticulum"/>
    <property type="evidence" value="ECO:0007669"/>
    <property type="project" value="TreeGrafter"/>
</dbReference>
<dbReference type="AlphaFoldDB" id="A0A401GFL3"/>
<dbReference type="Proteomes" id="UP000287166">
    <property type="component" value="Unassembled WGS sequence"/>
</dbReference>
<feature type="domain" description="DUF1746" evidence="3">
    <location>
        <begin position="14"/>
        <end position="116"/>
    </location>
</feature>
<keyword evidence="2" id="KW-1133">Transmembrane helix</keyword>
<evidence type="ECO:0000256" key="2">
    <source>
        <dbReference type="SAM" id="Phobius"/>
    </source>
</evidence>
<feature type="transmembrane region" description="Helical" evidence="2">
    <location>
        <begin position="60"/>
        <end position="82"/>
    </location>
</feature>
<feature type="region of interest" description="Disordered" evidence="1">
    <location>
        <begin position="226"/>
        <end position="255"/>
    </location>
</feature>
<feature type="transmembrane region" description="Helical" evidence="2">
    <location>
        <begin position="20"/>
        <end position="39"/>
    </location>
</feature>
<sequence length="255" mass="28439">MPIHHAQRQHIIYSLDALVYQLHTLSFLLSPSIWAYLCRVSSQFQFSRPRTLDSSRTLRFWYLVIVFFNIGSVWSHAAQGAAHGRSVILDFVGLAYTPSKAHLLFLDFLIIFLNMLLVTIAFETSLSSAMPPNTPDPLLPSITTSPMPLLEETPKNVDTPYVINIRLSTLFYRLRYPPPPPPPHDSSTEDLLPLPITTSWQTRSALGLLSRARQARTQIRDAAIARARPADTEAGSSTVEENVRTPGGIDTDSGT</sequence>
<accession>A0A401GFL3</accession>
<dbReference type="PANTHER" id="PTHR39405">
    <property type="entry name" value="DSC E3 UBIQUITIN LIGASE COMPLEX SUBUNIT 4"/>
    <property type="match status" value="1"/>
</dbReference>
<organism evidence="4 5">
    <name type="scientific">Sparassis crispa</name>
    <dbReference type="NCBI Taxonomy" id="139825"/>
    <lineage>
        <taxon>Eukaryota</taxon>
        <taxon>Fungi</taxon>
        <taxon>Dikarya</taxon>
        <taxon>Basidiomycota</taxon>
        <taxon>Agaricomycotina</taxon>
        <taxon>Agaricomycetes</taxon>
        <taxon>Polyporales</taxon>
        <taxon>Sparassidaceae</taxon>
        <taxon>Sparassis</taxon>
    </lineage>
</organism>